<proteinExistence type="predicted"/>
<feature type="domain" description="Anoctamin transmembrane" evidence="1">
    <location>
        <begin position="2"/>
        <end position="79"/>
    </location>
</feature>
<evidence type="ECO:0000259" key="1">
    <source>
        <dbReference type="Pfam" id="PF04547"/>
    </source>
</evidence>
<accession>A0A7J6RCJ8</accession>
<dbReference type="AlphaFoldDB" id="A0A7J6RCJ8"/>
<evidence type="ECO:0000313" key="2">
    <source>
        <dbReference type="EMBL" id="KAF4718207.1"/>
    </source>
</evidence>
<organism evidence="2 3">
    <name type="scientific">Perkinsus olseni</name>
    <name type="common">Perkinsus atlanticus</name>
    <dbReference type="NCBI Taxonomy" id="32597"/>
    <lineage>
        <taxon>Eukaryota</taxon>
        <taxon>Sar</taxon>
        <taxon>Alveolata</taxon>
        <taxon>Perkinsozoa</taxon>
        <taxon>Perkinsea</taxon>
        <taxon>Perkinsida</taxon>
        <taxon>Perkinsidae</taxon>
        <taxon>Perkinsus</taxon>
    </lineage>
</organism>
<sequence>FEMIVDFAVCVCFGAVYPLVIPLSLIHTLTEAYNDSFKLQRVIRGVVNTDEMQMQTTRTWIDTLEIISILGVVTNVCLLY</sequence>
<gene>
    <name evidence="2" type="ORF">FOZ62_019564</name>
</gene>
<feature type="non-terminal residue" evidence="2">
    <location>
        <position position="80"/>
    </location>
</feature>
<dbReference type="Proteomes" id="UP000574390">
    <property type="component" value="Unassembled WGS sequence"/>
</dbReference>
<protein>
    <recommendedName>
        <fullName evidence="1">Anoctamin transmembrane domain-containing protein</fullName>
    </recommendedName>
</protein>
<evidence type="ECO:0000313" key="3">
    <source>
        <dbReference type="Proteomes" id="UP000574390"/>
    </source>
</evidence>
<dbReference type="Pfam" id="PF04547">
    <property type="entry name" value="Anoctamin"/>
    <property type="match status" value="1"/>
</dbReference>
<dbReference type="InterPro" id="IPR049452">
    <property type="entry name" value="Anoctamin_TM"/>
</dbReference>
<feature type="non-terminal residue" evidence="2">
    <location>
        <position position="1"/>
    </location>
</feature>
<comment type="caution">
    <text evidence="2">The sequence shown here is derived from an EMBL/GenBank/DDBJ whole genome shotgun (WGS) entry which is preliminary data.</text>
</comment>
<dbReference type="EMBL" id="JABANM010023248">
    <property type="protein sequence ID" value="KAF4718207.1"/>
    <property type="molecule type" value="Genomic_DNA"/>
</dbReference>
<name>A0A7J6RCJ8_PEROL</name>
<reference evidence="2 3" key="1">
    <citation type="submission" date="2020-04" db="EMBL/GenBank/DDBJ databases">
        <title>Perkinsus olseni comparative genomics.</title>
        <authorList>
            <person name="Bogema D.R."/>
        </authorList>
    </citation>
    <scope>NUCLEOTIDE SEQUENCE [LARGE SCALE GENOMIC DNA]</scope>
    <source>
        <strain evidence="2">ATCC PRA-205</strain>
    </source>
</reference>